<dbReference type="NCBIfam" id="NF005468">
    <property type="entry name" value="PRK07062.1"/>
    <property type="match status" value="1"/>
</dbReference>
<gene>
    <name evidence="3" type="ORF">CBA19CS42_40755</name>
</gene>
<reference evidence="3" key="1">
    <citation type="submission" date="2022-09" db="EMBL/GenBank/DDBJ databases">
        <title>Isolation and characterization of 3-chlorobenzoate degrading bacteria from soils in Shizuoka.</title>
        <authorList>
            <person name="Ifat A."/>
            <person name="Ogawa N."/>
            <person name="Kimbara K."/>
            <person name="Moriuchi R."/>
            <person name="Dohra H."/>
            <person name="Shintani M."/>
        </authorList>
    </citation>
    <scope>NUCLEOTIDE SEQUENCE</scope>
    <source>
        <strain evidence="3">19CS4-2</strain>
    </source>
</reference>
<sequence length="262" mass="28554">MDLKLKEKVVVVTGGTSGIGLETARQLLVEGARVVICGRNEERLSNARQELAGIVGDNVLALRCDVTNSDDVQAMHDTVIRHFGRVDGLVCNAGEAKEGNFFTNTVQDWRDELELKFFSYVHPIRIFADALKRHATGSIVCVNSTVSTQPEPHLLTSSAARGGVLNLAKSLAGALGPEIRVNSVTMGPIASGQWERRYEKRKAPGQTYDDWLVQEASKRDIPLRRFGRPEEAAAAILFLVSSQASYITGARLEVSGGTTRHI</sequence>
<evidence type="ECO:0000259" key="2">
    <source>
        <dbReference type="SMART" id="SM00822"/>
    </source>
</evidence>
<dbReference type="SUPFAM" id="SSF51735">
    <property type="entry name" value="NAD(P)-binding Rossmann-fold domains"/>
    <property type="match status" value="1"/>
</dbReference>
<dbReference type="Gene3D" id="3.40.50.720">
    <property type="entry name" value="NAD(P)-binding Rossmann-like Domain"/>
    <property type="match status" value="1"/>
</dbReference>
<proteinExistence type="inferred from homology"/>
<dbReference type="InterPro" id="IPR050259">
    <property type="entry name" value="SDR"/>
</dbReference>
<dbReference type="FunFam" id="3.40.50.720:FF:000084">
    <property type="entry name" value="Short-chain dehydrogenase reductase"/>
    <property type="match status" value="1"/>
</dbReference>
<comment type="similarity">
    <text evidence="1">Belongs to the short-chain dehydrogenases/reductases (SDR) family.</text>
</comment>
<dbReference type="PANTHER" id="PTHR42879">
    <property type="entry name" value="3-OXOACYL-(ACYL-CARRIER-PROTEIN) REDUCTASE"/>
    <property type="match status" value="1"/>
</dbReference>
<dbReference type="InterPro" id="IPR002347">
    <property type="entry name" value="SDR_fam"/>
</dbReference>
<feature type="domain" description="Ketoreductase" evidence="2">
    <location>
        <begin position="8"/>
        <end position="153"/>
    </location>
</feature>
<dbReference type="Proteomes" id="UP001055111">
    <property type="component" value="Unassembled WGS sequence"/>
</dbReference>
<name>A0AA37MVP3_9BURK</name>
<organism evidence="3 4">
    <name type="scientific">Caballeronia novacaledonica</name>
    <dbReference type="NCBI Taxonomy" id="1544861"/>
    <lineage>
        <taxon>Bacteria</taxon>
        <taxon>Pseudomonadati</taxon>
        <taxon>Pseudomonadota</taxon>
        <taxon>Betaproteobacteria</taxon>
        <taxon>Burkholderiales</taxon>
        <taxon>Burkholderiaceae</taxon>
        <taxon>Caballeronia</taxon>
    </lineage>
</organism>
<dbReference type="CDD" id="cd05344">
    <property type="entry name" value="BKR_like_SDR_like"/>
    <property type="match status" value="1"/>
</dbReference>
<accession>A0AA37MVP3</accession>
<evidence type="ECO:0000313" key="4">
    <source>
        <dbReference type="Proteomes" id="UP001055111"/>
    </source>
</evidence>
<evidence type="ECO:0000313" key="3">
    <source>
        <dbReference type="EMBL" id="GJH30989.1"/>
    </source>
</evidence>
<dbReference type="RefSeq" id="WP_238218489.1">
    <property type="nucleotide sequence ID" value="NZ_BPUS01000056.1"/>
</dbReference>
<dbReference type="AlphaFoldDB" id="A0AA37MVP3"/>
<dbReference type="PANTHER" id="PTHR42879:SF6">
    <property type="entry name" value="NADPH-DEPENDENT REDUCTASE BACG"/>
    <property type="match status" value="1"/>
</dbReference>
<evidence type="ECO:0000256" key="1">
    <source>
        <dbReference type="ARBA" id="ARBA00006484"/>
    </source>
</evidence>
<dbReference type="EMBL" id="BPUS01000056">
    <property type="protein sequence ID" value="GJH30989.1"/>
    <property type="molecule type" value="Genomic_DNA"/>
</dbReference>
<dbReference type="Pfam" id="PF13561">
    <property type="entry name" value="adh_short_C2"/>
    <property type="match status" value="1"/>
</dbReference>
<comment type="caution">
    <text evidence="3">The sequence shown here is derived from an EMBL/GenBank/DDBJ whole genome shotgun (WGS) entry which is preliminary data.</text>
</comment>
<protein>
    <submittedName>
        <fullName evidence="3">SDR family oxidoreductase</fullName>
    </submittedName>
</protein>
<dbReference type="PRINTS" id="PR00081">
    <property type="entry name" value="GDHRDH"/>
</dbReference>
<dbReference type="SMART" id="SM00822">
    <property type="entry name" value="PKS_KR"/>
    <property type="match status" value="1"/>
</dbReference>
<dbReference type="InterPro" id="IPR057326">
    <property type="entry name" value="KR_dom"/>
</dbReference>
<dbReference type="InterPro" id="IPR036291">
    <property type="entry name" value="NAD(P)-bd_dom_sf"/>
</dbReference>